<feature type="region of interest" description="Disordered" evidence="1">
    <location>
        <begin position="1"/>
        <end position="22"/>
    </location>
</feature>
<accession>A0AAV6LDL4</accession>
<reference evidence="2" key="1">
    <citation type="submission" date="2020-08" db="EMBL/GenBank/DDBJ databases">
        <title>Plant Genome Project.</title>
        <authorList>
            <person name="Zhang R.-G."/>
        </authorList>
    </citation>
    <scope>NUCLEOTIDE SEQUENCE</scope>
    <source>
        <strain evidence="2">WSP0</strain>
        <tissue evidence="2">Leaf</tissue>
    </source>
</reference>
<evidence type="ECO:0000256" key="1">
    <source>
        <dbReference type="SAM" id="MobiDB-lite"/>
    </source>
</evidence>
<keyword evidence="3" id="KW-1185">Reference proteome</keyword>
<name>A0AAV6LDL4_9ERIC</name>
<organism evidence="2 3">
    <name type="scientific">Rhododendron griersonianum</name>
    <dbReference type="NCBI Taxonomy" id="479676"/>
    <lineage>
        <taxon>Eukaryota</taxon>
        <taxon>Viridiplantae</taxon>
        <taxon>Streptophyta</taxon>
        <taxon>Embryophyta</taxon>
        <taxon>Tracheophyta</taxon>
        <taxon>Spermatophyta</taxon>
        <taxon>Magnoliopsida</taxon>
        <taxon>eudicotyledons</taxon>
        <taxon>Gunneridae</taxon>
        <taxon>Pentapetalae</taxon>
        <taxon>asterids</taxon>
        <taxon>Ericales</taxon>
        <taxon>Ericaceae</taxon>
        <taxon>Ericoideae</taxon>
        <taxon>Rhodoreae</taxon>
        <taxon>Rhododendron</taxon>
    </lineage>
</organism>
<feature type="compositionally biased region" description="Pro residues" evidence="1">
    <location>
        <begin position="1"/>
        <end position="11"/>
    </location>
</feature>
<evidence type="ECO:0000313" key="2">
    <source>
        <dbReference type="EMBL" id="KAG5562209.1"/>
    </source>
</evidence>
<comment type="caution">
    <text evidence="2">The sequence shown here is derived from an EMBL/GenBank/DDBJ whole genome shotgun (WGS) entry which is preliminary data.</text>
</comment>
<dbReference type="EMBL" id="JACTNZ010000002">
    <property type="protein sequence ID" value="KAG5562209.1"/>
    <property type="molecule type" value="Genomic_DNA"/>
</dbReference>
<dbReference type="Proteomes" id="UP000823749">
    <property type="component" value="Chromosome 2"/>
</dbReference>
<evidence type="ECO:0000313" key="3">
    <source>
        <dbReference type="Proteomes" id="UP000823749"/>
    </source>
</evidence>
<gene>
    <name evidence="2" type="ORF">RHGRI_005071</name>
</gene>
<dbReference type="AlphaFoldDB" id="A0AAV6LDL4"/>
<proteinExistence type="predicted"/>
<protein>
    <submittedName>
        <fullName evidence="2">Uncharacterized protein</fullName>
    </submittedName>
</protein>
<sequence length="144" mass="15548">MTSHPPPPPPSLSKKPPRPAERCGNLPSGTAAARLPHFALESNRTLFLSTVSVQKLRRFNTLIPVFQFAAFCSSAAASVFMLVNPWGPDSPRWYDFDAISLVFSPPSHKVKKNLPLDPGKVINSNQHYISSAGYDPSGGSSATT</sequence>